<dbReference type="InterPro" id="IPR003439">
    <property type="entry name" value="ABC_transporter-like_ATP-bd"/>
</dbReference>
<evidence type="ECO:0000256" key="4">
    <source>
        <dbReference type="ARBA" id="ARBA00022840"/>
    </source>
</evidence>
<dbReference type="InterPro" id="IPR027417">
    <property type="entry name" value="P-loop_NTPase"/>
</dbReference>
<protein>
    <recommendedName>
        <fullName evidence="6">Probable ATP-binding protein YheS</fullName>
    </recommendedName>
</protein>
<dbReference type="OrthoDB" id="9762051at2"/>
<feature type="region of interest" description="Disordered" evidence="7">
    <location>
        <begin position="526"/>
        <end position="550"/>
    </location>
</feature>
<evidence type="ECO:0000256" key="7">
    <source>
        <dbReference type="SAM" id="MobiDB-lite"/>
    </source>
</evidence>
<sequence length="638" mass="70218">MIQLKNLSLRRGLKELLVNASLTLNPGYKTGLVGANGVGKSSLFALLKGELHADGGDADIPRQWVMAHVAQETPALDTAAIDYVLDGDHELRQLEAELAAAEARDDGSAIGHLHGELARIEAYSAPARAAKLLTGLGFATEAHQQPVKSFSGGWRMRLNLAQALMCRSDLLLLDEPTNHLDLETVLWLEDWLQSYPGTLLIISHDRDFLDSICSHIAEVANQTLTLYTGNYSQFETMRAEKLARQQGEFDKQQRQIAHLESFITRFKAKATKAKQAQSRVKALEKLERIAPAHVASPFDFHFDSPDNLPNPLLRLDKVDIGYGSTTILRGLSLSVEAGSRIGLLGVNGAGKSTLVKLLAGDLPAQAGELIKAQTLKIGYFAQHQLETLRVDESPLQHMQRLAPGARELELRSFLGGFNFRGDNATDLVGPMSGGEKARLALAMIVWQKPNLLLLDEPTNHLDLEMRHALTLALQDFSGALIVVSHDRSLLESTTDLFWLVSGGTVTPFDGDLEDYRQWRLAQLAESGKPSTGDAQSVNRKEQKRQEAEARQKLAQLKKPLLSQLAKLEKQLEQLSSEKNQLDAFMSGEDAYSEANKGRLAEAVKRLGVVSSELAQVEEDWMLLQEQLEALENGMDSPD</sequence>
<dbReference type="GO" id="GO:0005524">
    <property type="term" value="F:ATP binding"/>
    <property type="evidence" value="ECO:0007669"/>
    <property type="project" value="UniProtKB-KW"/>
</dbReference>
<accession>A0A318J928</accession>
<feature type="domain" description="ABC transporter" evidence="8">
    <location>
        <begin position="2"/>
        <end position="246"/>
    </location>
</feature>
<dbReference type="AlphaFoldDB" id="A0A318J928"/>
<dbReference type="GO" id="GO:0016887">
    <property type="term" value="F:ATP hydrolysis activity"/>
    <property type="evidence" value="ECO:0007669"/>
    <property type="project" value="InterPro"/>
</dbReference>
<dbReference type="Gene3D" id="3.40.50.300">
    <property type="entry name" value="P-loop containing nucleotide triphosphate hydrolases"/>
    <property type="match status" value="2"/>
</dbReference>
<dbReference type="PROSITE" id="PS50893">
    <property type="entry name" value="ABC_TRANSPORTER_2"/>
    <property type="match status" value="2"/>
</dbReference>
<dbReference type="InterPro" id="IPR050611">
    <property type="entry name" value="ABCF"/>
</dbReference>
<dbReference type="PANTHER" id="PTHR19211:SF14">
    <property type="entry name" value="ATP-BINDING CASSETTE SUB-FAMILY F MEMBER 1"/>
    <property type="match status" value="1"/>
</dbReference>
<evidence type="ECO:0000256" key="6">
    <source>
        <dbReference type="ARBA" id="ARBA00069073"/>
    </source>
</evidence>
<dbReference type="EMBL" id="QJKC01000011">
    <property type="protein sequence ID" value="PXX45643.1"/>
    <property type="molecule type" value="Genomic_DNA"/>
</dbReference>
<comment type="caution">
    <text evidence="9">The sequence shown here is derived from an EMBL/GenBank/DDBJ whole genome shotgun (WGS) entry which is preliminary data.</text>
</comment>
<feature type="compositionally biased region" description="Basic and acidic residues" evidence="7">
    <location>
        <begin position="538"/>
        <end position="550"/>
    </location>
</feature>
<keyword evidence="3" id="KW-0547">Nucleotide-binding</keyword>
<feature type="compositionally biased region" description="Polar residues" evidence="7">
    <location>
        <begin position="528"/>
        <end position="537"/>
    </location>
</feature>
<evidence type="ECO:0000256" key="5">
    <source>
        <dbReference type="ARBA" id="ARBA00061571"/>
    </source>
</evidence>
<dbReference type="SMART" id="SM00382">
    <property type="entry name" value="AAA"/>
    <property type="match status" value="2"/>
</dbReference>
<dbReference type="InterPro" id="IPR003593">
    <property type="entry name" value="AAA+_ATPase"/>
</dbReference>
<dbReference type="Proteomes" id="UP000248395">
    <property type="component" value="Unassembled WGS sequence"/>
</dbReference>
<dbReference type="PROSITE" id="PS00211">
    <property type="entry name" value="ABC_TRANSPORTER_1"/>
    <property type="match status" value="2"/>
</dbReference>
<proteinExistence type="inferred from homology"/>
<reference evidence="9 10" key="1">
    <citation type="submission" date="2018-05" db="EMBL/GenBank/DDBJ databases">
        <title>Genomic Encyclopedia of Type Strains, Phase IV (KMG-IV): sequencing the most valuable type-strain genomes for metagenomic binning, comparative biology and taxonomic classification.</title>
        <authorList>
            <person name="Goeker M."/>
        </authorList>
    </citation>
    <scope>NUCLEOTIDE SEQUENCE [LARGE SCALE GENOMIC DNA]</scope>
    <source>
        <strain evidence="9 10">DSM 25134</strain>
    </source>
</reference>
<evidence type="ECO:0000313" key="10">
    <source>
        <dbReference type="Proteomes" id="UP000248395"/>
    </source>
</evidence>
<dbReference type="FunFam" id="3.40.50.300:FF:002053">
    <property type="entry name" value="ABC transporter ATP-binding protein"/>
    <property type="match status" value="1"/>
</dbReference>
<dbReference type="Pfam" id="PF12848">
    <property type="entry name" value="ABC_tran_Xtn"/>
    <property type="match status" value="1"/>
</dbReference>
<name>A0A318J928_9NEIS</name>
<keyword evidence="2" id="KW-0677">Repeat</keyword>
<dbReference type="FunFam" id="3.40.50.300:FF:000011">
    <property type="entry name" value="Putative ABC transporter ATP-binding component"/>
    <property type="match status" value="1"/>
</dbReference>
<dbReference type="RefSeq" id="WP_110313490.1">
    <property type="nucleotide sequence ID" value="NZ_QJKC01000011.1"/>
</dbReference>
<comment type="similarity">
    <text evidence="5">Belongs to the ABC transporter superfamily. ABCF family. YheS subfamily.</text>
</comment>
<evidence type="ECO:0000256" key="1">
    <source>
        <dbReference type="ARBA" id="ARBA00022475"/>
    </source>
</evidence>
<keyword evidence="1" id="KW-1003">Cell membrane</keyword>
<keyword evidence="10" id="KW-1185">Reference proteome</keyword>
<evidence type="ECO:0000256" key="2">
    <source>
        <dbReference type="ARBA" id="ARBA00022737"/>
    </source>
</evidence>
<dbReference type="CDD" id="cd03221">
    <property type="entry name" value="ABCF_EF-3"/>
    <property type="match status" value="2"/>
</dbReference>
<dbReference type="InterPro" id="IPR017871">
    <property type="entry name" value="ABC_transporter-like_CS"/>
</dbReference>
<dbReference type="Pfam" id="PF00005">
    <property type="entry name" value="ABC_tran"/>
    <property type="match status" value="2"/>
</dbReference>
<dbReference type="SUPFAM" id="SSF52540">
    <property type="entry name" value="P-loop containing nucleoside triphosphate hydrolases"/>
    <property type="match status" value="2"/>
</dbReference>
<dbReference type="PANTHER" id="PTHR19211">
    <property type="entry name" value="ATP-BINDING TRANSPORT PROTEIN-RELATED"/>
    <property type="match status" value="1"/>
</dbReference>
<organism evidence="9 10">
    <name type="scientific">Aquitalea magnusonii</name>
    <dbReference type="NCBI Taxonomy" id="332411"/>
    <lineage>
        <taxon>Bacteria</taxon>
        <taxon>Pseudomonadati</taxon>
        <taxon>Pseudomonadota</taxon>
        <taxon>Betaproteobacteria</taxon>
        <taxon>Neisseriales</taxon>
        <taxon>Chromobacteriaceae</taxon>
        <taxon>Aquitalea</taxon>
    </lineage>
</organism>
<evidence type="ECO:0000313" key="9">
    <source>
        <dbReference type="EMBL" id="PXX45643.1"/>
    </source>
</evidence>
<feature type="domain" description="ABC transporter" evidence="8">
    <location>
        <begin position="313"/>
        <end position="527"/>
    </location>
</feature>
<evidence type="ECO:0000256" key="3">
    <source>
        <dbReference type="ARBA" id="ARBA00022741"/>
    </source>
</evidence>
<gene>
    <name evidence="9" type="ORF">DFR38_11134</name>
</gene>
<keyword evidence="1" id="KW-0472">Membrane</keyword>
<keyword evidence="4 9" id="KW-0067">ATP-binding</keyword>
<dbReference type="InterPro" id="IPR032781">
    <property type="entry name" value="ABC_tran_Xtn"/>
</dbReference>
<evidence type="ECO:0000259" key="8">
    <source>
        <dbReference type="PROSITE" id="PS50893"/>
    </source>
</evidence>